<dbReference type="AlphaFoldDB" id="A0A3P7MZT0"/>
<dbReference type="EMBL" id="UYRV01113532">
    <property type="protein sequence ID" value="VDN28288.1"/>
    <property type="molecule type" value="Genomic_DNA"/>
</dbReference>
<reference evidence="1 2" key="1">
    <citation type="submission" date="2018-11" db="EMBL/GenBank/DDBJ databases">
        <authorList>
            <consortium name="Pathogen Informatics"/>
        </authorList>
    </citation>
    <scope>NUCLEOTIDE SEQUENCE [LARGE SCALE GENOMIC DNA]</scope>
</reference>
<accession>A0A3P7MZT0</accession>
<protein>
    <submittedName>
        <fullName evidence="1">Uncharacterized protein</fullName>
    </submittedName>
</protein>
<proteinExistence type="predicted"/>
<organism evidence="1 2">
    <name type="scientific">Cylicostephanus goldi</name>
    <name type="common">Nematode worm</name>
    <dbReference type="NCBI Taxonomy" id="71465"/>
    <lineage>
        <taxon>Eukaryota</taxon>
        <taxon>Metazoa</taxon>
        <taxon>Ecdysozoa</taxon>
        <taxon>Nematoda</taxon>
        <taxon>Chromadorea</taxon>
        <taxon>Rhabditida</taxon>
        <taxon>Rhabditina</taxon>
        <taxon>Rhabditomorpha</taxon>
        <taxon>Strongyloidea</taxon>
        <taxon>Strongylidae</taxon>
        <taxon>Cylicostephanus</taxon>
    </lineage>
</organism>
<evidence type="ECO:0000313" key="2">
    <source>
        <dbReference type="Proteomes" id="UP000271889"/>
    </source>
</evidence>
<name>A0A3P7MZT0_CYLGO</name>
<keyword evidence="2" id="KW-1185">Reference proteome</keyword>
<gene>
    <name evidence="1" type="ORF">CGOC_LOCUS10909</name>
</gene>
<sequence>NNHFNNLSNPVEEAPHLSGVHFTADQKHTAIIAALTGDKKTSSEENAVFNPRFVTGTNPAGQMSSVDILQSNDISNDVRVVEVEDVKPPVNGGFGSNGIKKERIQLQKSSSNVKAEDYYICTLIKQLSAEKLAEVNSEESCHPVLGKRSKVMIRRVRVFFEELKKVLGDACEGTVLSRTVELTAWACGVTTDTVTRIGSRDEFVFELLPRPEPKAAFTKEQRKQNTLMKYGGRWGETVKDLIENKLPKDGMSLSVNIASFH</sequence>
<feature type="non-terminal residue" evidence="1">
    <location>
        <position position="1"/>
    </location>
</feature>
<evidence type="ECO:0000313" key="1">
    <source>
        <dbReference type="EMBL" id="VDN28288.1"/>
    </source>
</evidence>
<dbReference type="Proteomes" id="UP000271889">
    <property type="component" value="Unassembled WGS sequence"/>
</dbReference>